<evidence type="ECO:0000256" key="4">
    <source>
        <dbReference type="SAM" id="SignalP"/>
    </source>
</evidence>
<organism evidence="5 6">
    <name type="scientific">Rhizobium lusitanum</name>
    <dbReference type="NCBI Taxonomy" id="293958"/>
    <lineage>
        <taxon>Bacteria</taxon>
        <taxon>Pseudomonadati</taxon>
        <taxon>Pseudomonadota</taxon>
        <taxon>Alphaproteobacteria</taxon>
        <taxon>Hyphomicrobiales</taxon>
        <taxon>Rhizobiaceae</taxon>
        <taxon>Rhizobium/Agrobacterium group</taxon>
        <taxon>Rhizobium</taxon>
    </lineage>
</organism>
<feature type="chain" id="PRO_5026933103" evidence="4">
    <location>
        <begin position="28"/>
        <end position="442"/>
    </location>
</feature>
<evidence type="ECO:0000313" key="6">
    <source>
        <dbReference type="Proteomes" id="UP000483035"/>
    </source>
</evidence>
<dbReference type="Gene3D" id="3.40.190.10">
    <property type="entry name" value="Periplasmic binding protein-like II"/>
    <property type="match status" value="2"/>
</dbReference>
<dbReference type="EMBL" id="WUEY01000044">
    <property type="protein sequence ID" value="NEI74900.1"/>
    <property type="molecule type" value="Genomic_DNA"/>
</dbReference>
<dbReference type="InterPro" id="IPR050490">
    <property type="entry name" value="Bact_solute-bd_prot1"/>
</dbReference>
<dbReference type="AlphaFoldDB" id="A0A6L9UM26"/>
<dbReference type="PANTHER" id="PTHR43649:SF12">
    <property type="entry name" value="DIACETYLCHITOBIOSE BINDING PROTEIN DASA"/>
    <property type="match status" value="1"/>
</dbReference>
<sequence>MEEEKVRKLKLMSGLLTALLVSGVAHATTITIAANNNGDMVRMQKLSSDFTAKNPDIELRWVILDEGTLRQKVTTAIATKSGIYDVINIGNYEVPIWAKQKWIEPLDNLGSDFDVDDLLPAIRASLSVDGKLYGSPFYGESAITMYRPSLFKKAGLTMPENPTWEFIKEAADKITDKNEGVYGICLRGKAGWGENMAFVTALANSWGGQWFDMKWRPQFDGQKWKEAAEFYVDLMKKDGPPGSSSNSFNENLALFQSGKCGMWMDASVAASFVSDPKQSNVANDVAYALFPTHGELKNHGNWLWAWSLAIPTGSKNTEAAQKFVNWATNRDYLSLVAGKEGWANVPPGTRSSLYANPDYQKAAPFSDLTLKAMNAADTQHPSVEPTPYTGGQFVSIPEFQGIGTAVGQQFSAALAGQETVEQALSKSQEITKREMVKAGYIK</sequence>
<keyword evidence="4" id="KW-0732">Signal</keyword>
<gene>
    <name evidence="5" type="ORF">GR212_35800</name>
</gene>
<protein>
    <submittedName>
        <fullName evidence="5">Extracellular solute-binding protein</fullName>
    </submittedName>
</protein>
<keyword evidence="3" id="KW-0574">Periplasm</keyword>
<reference evidence="5 6" key="1">
    <citation type="submission" date="2019-12" db="EMBL/GenBank/DDBJ databases">
        <title>Rhizobium genotypes associated with high levels of biological nitrogen fixation by grain legumes in a temperate-maritime cropping system.</title>
        <authorList>
            <person name="Maluk M."/>
            <person name="Francesc Ferrando Molina F."/>
            <person name="Lopez Del Egido L."/>
            <person name="Lafos M."/>
            <person name="Langarica-Fuentes A."/>
            <person name="Gebre Yohannes G."/>
            <person name="Young M.W."/>
            <person name="Martin P."/>
            <person name="Gantlett R."/>
            <person name="Kenicer G."/>
            <person name="Hawes C."/>
            <person name="Begg G.S."/>
            <person name="Quilliam R.S."/>
            <person name="Squire G.R."/>
            <person name="Poole P.S."/>
            <person name="Young P.W."/>
            <person name="Iannetta P.M."/>
            <person name="James E.K."/>
        </authorList>
    </citation>
    <scope>NUCLEOTIDE SEQUENCE [LARGE SCALE GENOMIC DNA]</scope>
    <source>
        <strain evidence="5 6">JHI1118</strain>
    </source>
</reference>
<comment type="caution">
    <text evidence="5">The sequence shown here is derived from an EMBL/GenBank/DDBJ whole genome shotgun (WGS) entry which is preliminary data.</text>
</comment>
<evidence type="ECO:0000256" key="2">
    <source>
        <dbReference type="ARBA" id="ARBA00008520"/>
    </source>
</evidence>
<evidence type="ECO:0000256" key="1">
    <source>
        <dbReference type="ARBA" id="ARBA00004418"/>
    </source>
</evidence>
<dbReference type="Pfam" id="PF01547">
    <property type="entry name" value="SBP_bac_1"/>
    <property type="match status" value="1"/>
</dbReference>
<dbReference type="GO" id="GO:0042597">
    <property type="term" value="C:periplasmic space"/>
    <property type="evidence" value="ECO:0007669"/>
    <property type="project" value="UniProtKB-SubCell"/>
</dbReference>
<name>A0A6L9UM26_9HYPH</name>
<dbReference type="SUPFAM" id="SSF53850">
    <property type="entry name" value="Periplasmic binding protein-like II"/>
    <property type="match status" value="1"/>
</dbReference>
<dbReference type="InterPro" id="IPR006059">
    <property type="entry name" value="SBP"/>
</dbReference>
<proteinExistence type="inferred from homology"/>
<dbReference type="PANTHER" id="PTHR43649">
    <property type="entry name" value="ARABINOSE-BINDING PROTEIN-RELATED"/>
    <property type="match status" value="1"/>
</dbReference>
<comment type="subcellular location">
    <subcellularLocation>
        <location evidence="1">Periplasm</location>
    </subcellularLocation>
</comment>
<comment type="similarity">
    <text evidence="2">Belongs to the bacterial solute-binding protein 1 family.</text>
</comment>
<accession>A0A6L9UM26</accession>
<evidence type="ECO:0000256" key="3">
    <source>
        <dbReference type="ARBA" id="ARBA00022764"/>
    </source>
</evidence>
<dbReference type="Proteomes" id="UP000483035">
    <property type="component" value="Unassembled WGS sequence"/>
</dbReference>
<evidence type="ECO:0000313" key="5">
    <source>
        <dbReference type="EMBL" id="NEI74900.1"/>
    </source>
</evidence>
<feature type="signal peptide" evidence="4">
    <location>
        <begin position="1"/>
        <end position="27"/>
    </location>
</feature>
<dbReference type="CDD" id="cd13585">
    <property type="entry name" value="PBP2_TMBP_like"/>
    <property type="match status" value="1"/>
</dbReference>